<comment type="similarity">
    <text evidence="9">Belongs to the auxin efflux carrier (TC 2.A.69.2) family.</text>
</comment>
<keyword evidence="7" id="KW-0927">Auxin signaling pathway</keyword>
<accession>A0A9Q1JUG8</accession>
<evidence type="ECO:0000256" key="3">
    <source>
        <dbReference type="ARBA" id="ARBA00022692"/>
    </source>
</evidence>
<dbReference type="OrthoDB" id="191139at2759"/>
<feature type="transmembrane region" description="Helical" evidence="10">
    <location>
        <begin position="6"/>
        <end position="30"/>
    </location>
</feature>
<evidence type="ECO:0000256" key="10">
    <source>
        <dbReference type="SAM" id="Phobius"/>
    </source>
</evidence>
<comment type="function">
    <text evidence="8">Involved in cellular auxin homeostasis by regulating auxin metabolism. Regulates intracellular auxin accumulation at the endoplasmic reticulum and thus auxin availability for nuclear auxin signaling.</text>
</comment>
<dbReference type="GO" id="GO:0080162">
    <property type="term" value="P:endoplasmic reticulum to cytosol auxin transport"/>
    <property type="evidence" value="ECO:0007669"/>
    <property type="project" value="InterPro"/>
</dbReference>
<name>A0A9Q1JUG8_9CARY</name>
<keyword evidence="2" id="KW-0813">Transport</keyword>
<dbReference type="Proteomes" id="UP001153076">
    <property type="component" value="Unassembled WGS sequence"/>
</dbReference>
<feature type="transmembrane region" description="Helical" evidence="10">
    <location>
        <begin position="298"/>
        <end position="316"/>
    </location>
</feature>
<feature type="transmembrane region" description="Helical" evidence="10">
    <location>
        <begin position="364"/>
        <end position="386"/>
    </location>
</feature>
<feature type="transmembrane region" description="Helical" evidence="10">
    <location>
        <begin position="106"/>
        <end position="127"/>
    </location>
</feature>
<dbReference type="EMBL" id="JAKOGI010000716">
    <property type="protein sequence ID" value="KAJ8431140.1"/>
    <property type="molecule type" value="Genomic_DNA"/>
</dbReference>
<dbReference type="PANTHER" id="PTHR31651">
    <property type="match status" value="1"/>
</dbReference>
<evidence type="ECO:0000256" key="6">
    <source>
        <dbReference type="ARBA" id="ARBA00023136"/>
    </source>
</evidence>
<evidence type="ECO:0000313" key="12">
    <source>
        <dbReference type="Proteomes" id="UP001153076"/>
    </source>
</evidence>
<dbReference type="InterPro" id="IPR004776">
    <property type="entry name" value="Mem_transp_PIN-like"/>
</dbReference>
<evidence type="ECO:0000256" key="8">
    <source>
        <dbReference type="ARBA" id="ARBA00025100"/>
    </source>
</evidence>
<feature type="transmembrane region" description="Helical" evidence="10">
    <location>
        <begin position="258"/>
        <end position="278"/>
    </location>
</feature>
<proteinExistence type="inferred from homology"/>
<keyword evidence="4" id="KW-0256">Endoplasmic reticulum</keyword>
<dbReference type="AlphaFoldDB" id="A0A9Q1JUG8"/>
<sequence length="420" mass="45546">MALLQLFVASSMPVIKVLLITALGSCLALEHINILGEDARKHLNKIVFFVFNPTLVASNLAKALKHESVTMMWFMALNILITVVIGSALGFIIVHVTKVPVHLRGLVLGCCAAGNMGNMLLIIIPTICMEKGTPFGDPDECHTNGMAYASLSMAIGAIYLWSYVYNMVRMCANRHSKEVEVNDSSVKNASNGTPEMEARNSKVPLLSTNQCKVTVEHHVIKLAPPSVEPVESEGEEGMLDKTKQAVWRIIQQMNLKTLFAPSTIAAIVGFIVGLVPVIRRLLIGEHAPLHAIQDSALLLGDGSIPSVTLIMGGNLLKGLRRSDVQKSLIVGIIIARYVALPVIGTVIVKSAINLGLVPKDPLYQFVLLLQFAVPPAMNIGTITQLFGAGENECSIIMLWTYALASVALTLWSTFFMWLVT</sequence>
<organism evidence="11 12">
    <name type="scientific">Carnegiea gigantea</name>
    <dbReference type="NCBI Taxonomy" id="171969"/>
    <lineage>
        <taxon>Eukaryota</taxon>
        <taxon>Viridiplantae</taxon>
        <taxon>Streptophyta</taxon>
        <taxon>Embryophyta</taxon>
        <taxon>Tracheophyta</taxon>
        <taxon>Spermatophyta</taxon>
        <taxon>Magnoliopsida</taxon>
        <taxon>eudicotyledons</taxon>
        <taxon>Gunneridae</taxon>
        <taxon>Pentapetalae</taxon>
        <taxon>Caryophyllales</taxon>
        <taxon>Cactineae</taxon>
        <taxon>Cactaceae</taxon>
        <taxon>Cactoideae</taxon>
        <taxon>Echinocereeae</taxon>
        <taxon>Carnegiea</taxon>
    </lineage>
</organism>
<keyword evidence="3 10" id="KW-0812">Transmembrane</keyword>
<dbReference type="PANTHER" id="PTHR31651:SF33">
    <property type="entry name" value="PROTEIN PIN-LIKES 1"/>
    <property type="match status" value="1"/>
</dbReference>
<comment type="caution">
    <text evidence="11">The sequence shown here is derived from an EMBL/GenBank/DDBJ whole genome shotgun (WGS) entry which is preliminary data.</text>
</comment>
<dbReference type="Pfam" id="PF03547">
    <property type="entry name" value="Mem_trans"/>
    <property type="match status" value="1"/>
</dbReference>
<feature type="transmembrane region" description="Helical" evidence="10">
    <location>
        <begin position="398"/>
        <end position="419"/>
    </location>
</feature>
<evidence type="ECO:0000256" key="5">
    <source>
        <dbReference type="ARBA" id="ARBA00022989"/>
    </source>
</evidence>
<evidence type="ECO:0000256" key="2">
    <source>
        <dbReference type="ARBA" id="ARBA00022448"/>
    </source>
</evidence>
<evidence type="ECO:0000256" key="9">
    <source>
        <dbReference type="ARBA" id="ARBA00025752"/>
    </source>
</evidence>
<comment type="subcellular location">
    <subcellularLocation>
        <location evidence="1">Endoplasmic reticulum membrane</location>
        <topology evidence="1">Multi-pass membrane protein</topology>
    </subcellularLocation>
</comment>
<evidence type="ECO:0000313" key="11">
    <source>
        <dbReference type="EMBL" id="KAJ8431140.1"/>
    </source>
</evidence>
<evidence type="ECO:0008006" key="13">
    <source>
        <dbReference type="Google" id="ProtNLM"/>
    </source>
</evidence>
<protein>
    <recommendedName>
        <fullName evidence="13">Protein PIN-LIKES 3</fullName>
    </recommendedName>
</protein>
<evidence type="ECO:0000256" key="1">
    <source>
        <dbReference type="ARBA" id="ARBA00004477"/>
    </source>
</evidence>
<gene>
    <name evidence="11" type="ORF">Cgig2_010073</name>
</gene>
<reference evidence="11" key="1">
    <citation type="submission" date="2022-04" db="EMBL/GenBank/DDBJ databases">
        <title>Carnegiea gigantea Genome sequencing and assembly v2.</title>
        <authorList>
            <person name="Copetti D."/>
            <person name="Sanderson M.J."/>
            <person name="Burquez A."/>
            <person name="Wojciechowski M.F."/>
        </authorList>
    </citation>
    <scope>NUCLEOTIDE SEQUENCE</scope>
    <source>
        <strain evidence="11">SGP5-SGP5p</strain>
        <tissue evidence="11">Aerial part</tissue>
    </source>
</reference>
<dbReference type="GO" id="GO:0005789">
    <property type="term" value="C:endoplasmic reticulum membrane"/>
    <property type="evidence" value="ECO:0007669"/>
    <property type="project" value="UniProtKB-SubCell"/>
</dbReference>
<keyword evidence="6 10" id="KW-0472">Membrane</keyword>
<dbReference type="InterPro" id="IPR045033">
    <property type="entry name" value="PILS1/3/4/5/7"/>
</dbReference>
<evidence type="ECO:0000256" key="4">
    <source>
        <dbReference type="ARBA" id="ARBA00022824"/>
    </source>
</evidence>
<keyword evidence="5 10" id="KW-1133">Transmembrane helix</keyword>
<feature type="transmembrane region" description="Helical" evidence="10">
    <location>
        <begin position="328"/>
        <end position="352"/>
    </location>
</feature>
<feature type="transmembrane region" description="Helical" evidence="10">
    <location>
        <begin position="147"/>
        <end position="168"/>
    </location>
</feature>
<evidence type="ECO:0000256" key="7">
    <source>
        <dbReference type="ARBA" id="ARBA00023294"/>
    </source>
</evidence>
<feature type="transmembrane region" description="Helical" evidence="10">
    <location>
        <begin position="73"/>
        <end position="94"/>
    </location>
</feature>
<keyword evidence="12" id="KW-1185">Reference proteome</keyword>
<dbReference type="GO" id="GO:0009734">
    <property type="term" value="P:auxin-activated signaling pathway"/>
    <property type="evidence" value="ECO:0007669"/>
    <property type="project" value="UniProtKB-KW"/>
</dbReference>